<reference evidence="2" key="1">
    <citation type="submission" date="2020-08" db="EMBL/GenBank/DDBJ databases">
        <title>Multicomponent nature underlies the extraordinary mechanical properties of spider dragline silk.</title>
        <authorList>
            <person name="Kono N."/>
            <person name="Nakamura H."/>
            <person name="Mori M."/>
            <person name="Yoshida Y."/>
            <person name="Ohtoshi R."/>
            <person name="Malay A.D."/>
            <person name="Moran D.A.P."/>
            <person name="Tomita M."/>
            <person name="Numata K."/>
            <person name="Arakawa K."/>
        </authorList>
    </citation>
    <scope>NUCLEOTIDE SEQUENCE</scope>
</reference>
<accession>A0A8X6QMZ6</accession>
<organism evidence="2 3">
    <name type="scientific">Nephila pilipes</name>
    <name type="common">Giant wood spider</name>
    <name type="synonym">Nephila maculata</name>
    <dbReference type="NCBI Taxonomy" id="299642"/>
    <lineage>
        <taxon>Eukaryota</taxon>
        <taxon>Metazoa</taxon>
        <taxon>Ecdysozoa</taxon>
        <taxon>Arthropoda</taxon>
        <taxon>Chelicerata</taxon>
        <taxon>Arachnida</taxon>
        <taxon>Araneae</taxon>
        <taxon>Araneomorphae</taxon>
        <taxon>Entelegynae</taxon>
        <taxon>Araneoidea</taxon>
        <taxon>Nephilidae</taxon>
        <taxon>Nephila</taxon>
    </lineage>
</organism>
<protein>
    <submittedName>
        <fullName evidence="2">Uncharacterized protein</fullName>
    </submittedName>
</protein>
<evidence type="ECO:0000313" key="2">
    <source>
        <dbReference type="EMBL" id="GFU34886.1"/>
    </source>
</evidence>
<dbReference type="Proteomes" id="UP000887013">
    <property type="component" value="Unassembled WGS sequence"/>
</dbReference>
<keyword evidence="3" id="KW-1185">Reference proteome</keyword>
<name>A0A8X6QMZ6_NEPPI</name>
<feature type="compositionally biased region" description="Polar residues" evidence="1">
    <location>
        <begin position="84"/>
        <end position="96"/>
    </location>
</feature>
<evidence type="ECO:0000256" key="1">
    <source>
        <dbReference type="SAM" id="MobiDB-lite"/>
    </source>
</evidence>
<feature type="region of interest" description="Disordered" evidence="1">
    <location>
        <begin position="84"/>
        <end position="103"/>
    </location>
</feature>
<gene>
    <name evidence="2" type="ORF">NPIL_457611</name>
</gene>
<evidence type="ECO:0000313" key="3">
    <source>
        <dbReference type="Proteomes" id="UP000887013"/>
    </source>
</evidence>
<sequence length="141" mass="15822">MEVIPNPPKLVTISKEDFLLENYGSYSKPTEPCDYLEGGLASRELWKLFQTHRNLTCFLENYGSIPKTTCALYNFEGGDSVSRTMEASSKPETCSDNPEGGLTSRIHRSYSKATETVNISKEDLLLHHGKIFPNPSNPDYL</sequence>
<proteinExistence type="predicted"/>
<comment type="caution">
    <text evidence="2">The sequence shown here is derived from an EMBL/GenBank/DDBJ whole genome shotgun (WGS) entry which is preliminary data.</text>
</comment>
<dbReference type="AlphaFoldDB" id="A0A8X6QMZ6"/>
<dbReference type="EMBL" id="BMAW01034352">
    <property type="protein sequence ID" value="GFU34886.1"/>
    <property type="molecule type" value="Genomic_DNA"/>
</dbReference>